<feature type="domain" description="Resolvase/invertase-type recombinase catalytic" evidence="6">
    <location>
        <begin position="14"/>
        <end position="147"/>
    </location>
</feature>
<evidence type="ECO:0000259" key="6">
    <source>
        <dbReference type="PROSITE" id="PS51736"/>
    </source>
</evidence>
<dbReference type="InterPro" id="IPR036162">
    <property type="entry name" value="Resolvase-like_N_sf"/>
</dbReference>
<dbReference type="PROSITE" id="PS00398">
    <property type="entry name" value="RECOMBINASES_2"/>
    <property type="match status" value="1"/>
</dbReference>
<dbReference type="SUPFAM" id="SSF53041">
    <property type="entry name" value="Resolvase-like"/>
    <property type="match status" value="1"/>
</dbReference>
<comment type="caution">
    <text evidence="7">The sequence shown here is derived from an EMBL/GenBank/DDBJ whole genome shotgun (WGS) entry which is preliminary data.</text>
</comment>
<keyword evidence="2" id="KW-0229">DNA integration</keyword>
<dbReference type="CDD" id="cd00569">
    <property type="entry name" value="HTH_Hin_like"/>
    <property type="match status" value="1"/>
</dbReference>
<evidence type="ECO:0000313" key="8">
    <source>
        <dbReference type="Proteomes" id="UP000639051"/>
    </source>
</evidence>
<reference evidence="7 8" key="1">
    <citation type="submission" date="2021-01" db="EMBL/GenBank/DDBJ databases">
        <title>Genome public.</title>
        <authorList>
            <person name="Liu C."/>
            <person name="Sun Q."/>
        </authorList>
    </citation>
    <scope>NUCLEOTIDE SEQUENCE [LARGE SCALE GENOMIC DNA]</scope>
    <source>
        <strain evidence="7 8">JC656</strain>
    </source>
</reference>
<dbReference type="Pfam" id="PF02796">
    <property type="entry name" value="HTH_7"/>
    <property type="match status" value="1"/>
</dbReference>
<dbReference type="InterPro" id="IPR006120">
    <property type="entry name" value="Resolvase_HTH_dom"/>
</dbReference>
<dbReference type="SUPFAM" id="SSF46689">
    <property type="entry name" value="Homeodomain-like"/>
    <property type="match status" value="1"/>
</dbReference>
<sequence>MYRLPRQQYSWGVASIGYARVSTREQNPDGQTDALEAAGCAKVFVEHASGVLAKRPALEDALDYLRAGDTLVVTKLDRLGRSVRNLKEVADGLQERGVGLRALSQGIDTTTPGGRLFFHLLAAIAEFEHDLIVERTRDGLAAARARGRKGGGRLKLTPTKARQARAMYDEKTYTVQQIAETFGVSRGTIYRHLTEHAEPSVRG</sequence>
<keyword evidence="4" id="KW-0233">DNA recombination</keyword>
<dbReference type="InterPro" id="IPR006119">
    <property type="entry name" value="Resolv_N"/>
</dbReference>
<evidence type="ECO:0000256" key="2">
    <source>
        <dbReference type="ARBA" id="ARBA00022908"/>
    </source>
</evidence>
<dbReference type="PANTHER" id="PTHR30461:SF2">
    <property type="entry name" value="SERINE RECOMBINASE PINE-RELATED"/>
    <property type="match status" value="1"/>
</dbReference>
<protein>
    <submittedName>
        <fullName evidence="7">Recombinase family protein</fullName>
    </submittedName>
</protein>
<dbReference type="Pfam" id="PF00239">
    <property type="entry name" value="Resolvase"/>
    <property type="match status" value="1"/>
</dbReference>
<keyword evidence="3" id="KW-0238">DNA-binding</keyword>
<dbReference type="PROSITE" id="PS00397">
    <property type="entry name" value="RECOMBINASES_1"/>
    <property type="match status" value="1"/>
</dbReference>
<evidence type="ECO:0000256" key="4">
    <source>
        <dbReference type="ARBA" id="ARBA00023172"/>
    </source>
</evidence>
<dbReference type="Gene3D" id="1.10.10.60">
    <property type="entry name" value="Homeodomain-like"/>
    <property type="match status" value="1"/>
</dbReference>
<feature type="active site" description="O-(5'-phospho-DNA)-serine intermediate" evidence="5">
    <location>
        <position position="22"/>
    </location>
</feature>
<proteinExistence type="inferred from homology"/>
<keyword evidence="8" id="KW-1185">Reference proteome</keyword>
<gene>
    <name evidence="7" type="ORF">JJE72_16750</name>
</gene>
<dbReference type="EMBL" id="JAERRC010000044">
    <property type="protein sequence ID" value="MBL0707144.1"/>
    <property type="molecule type" value="Genomic_DNA"/>
</dbReference>
<comment type="similarity">
    <text evidence="1">Belongs to the site-specific recombinase resolvase family.</text>
</comment>
<dbReference type="CDD" id="cd03768">
    <property type="entry name" value="SR_ResInv"/>
    <property type="match status" value="1"/>
</dbReference>
<dbReference type="InterPro" id="IPR050639">
    <property type="entry name" value="SSR_resolvase"/>
</dbReference>
<evidence type="ECO:0000256" key="1">
    <source>
        <dbReference type="ARBA" id="ARBA00009913"/>
    </source>
</evidence>
<evidence type="ECO:0000256" key="5">
    <source>
        <dbReference type="PROSITE-ProRule" id="PRU10137"/>
    </source>
</evidence>
<dbReference type="SMART" id="SM00857">
    <property type="entry name" value="Resolvase"/>
    <property type="match status" value="1"/>
</dbReference>
<dbReference type="InterPro" id="IPR006118">
    <property type="entry name" value="Recombinase_CS"/>
</dbReference>
<name>A0ABS1K650_9MICC</name>
<evidence type="ECO:0000313" key="7">
    <source>
        <dbReference type="EMBL" id="MBL0707144.1"/>
    </source>
</evidence>
<evidence type="ECO:0000256" key="3">
    <source>
        <dbReference type="ARBA" id="ARBA00023125"/>
    </source>
</evidence>
<dbReference type="PANTHER" id="PTHR30461">
    <property type="entry name" value="DNA-INVERTASE FROM LAMBDOID PROPHAGE"/>
    <property type="match status" value="1"/>
</dbReference>
<dbReference type="Gene3D" id="3.40.50.1390">
    <property type="entry name" value="Resolvase, N-terminal catalytic domain"/>
    <property type="match status" value="1"/>
</dbReference>
<organism evidence="7 8">
    <name type="scientific">Sinomonas cellulolyticus</name>
    <dbReference type="NCBI Taxonomy" id="2801916"/>
    <lineage>
        <taxon>Bacteria</taxon>
        <taxon>Bacillati</taxon>
        <taxon>Actinomycetota</taxon>
        <taxon>Actinomycetes</taxon>
        <taxon>Micrococcales</taxon>
        <taxon>Micrococcaceae</taxon>
        <taxon>Sinomonas</taxon>
    </lineage>
</organism>
<dbReference type="PROSITE" id="PS51736">
    <property type="entry name" value="RECOMBINASES_3"/>
    <property type="match status" value="1"/>
</dbReference>
<dbReference type="Proteomes" id="UP000639051">
    <property type="component" value="Unassembled WGS sequence"/>
</dbReference>
<dbReference type="InterPro" id="IPR009057">
    <property type="entry name" value="Homeodomain-like_sf"/>
</dbReference>
<accession>A0ABS1K650</accession>